<dbReference type="Proteomes" id="UP001149400">
    <property type="component" value="Unassembled WGS sequence"/>
</dbReference>
<accession>A0ABT5QWL1</accession>
<name>A0ABT5QWL1_9GAMM</name>
<comment type="caution">
    <text evidence="1">The sequence shown here is derived from an EMBL/GenBank/DDBJ whole genome shotgun (WGS) entry which is preliminary data.</text>
</comment>
<dbReference type="EMBL" id="JAJUBC010000004">
    <property type="protein sequence ID" value="MDD1792406.1"/>
    <property type="molecule type" value="Genomic_DNA"/>
</dbReference>
<gene>
    <name evidence="1" type="ORF">LRP50_04605</name>
</gene>
<dbReference type="InterPro" id="IPR014987">
    <property type="entry name" value="UPF_YfcL"/>
</dbReference>
<proteinExistence type="predicted"/>
<organism evidence="1 2">
    <name type="scientific">Enterovibrio gelatinilyticus</name>
    <dbReference type="NCBI Taxonomy" id="2899819"/>
    <lineage>
        <taxon>Bacteria</taxon>
        <taxon>Pseudomonadati</taxon>
        <taxon>Pseudomonadota</taxon>
        <taxon>Gammaproteobacteria</taxon>
        <taxon>Vibrionales</taxon>
        <taxon>Vibrionaceae</taxon>
        <taxon>Enterovibrio</taxon>
    </lineage>
</organism>
<reference evidence="1" key="1">
    <citation type="submission" date="2021-12" db="EMBL/GenBank/DDBJ databases">
        <title>Enterovibrio ZSDZ35 sp. nov. and Enterovibrio ZSDZ42 sp. nov., isolated from coastal seawater in Qingdao.</title>
        <authorList>
            <person name="Zhang P."/>
        </authorList>
    </citation>
    <scope>NUCLEOTIDE SEQUENCE</scope>
    <source>
        <strain evidence="1">ZSDZ42</strain>
    </source>
</reference>
<evidence type="ECO:0000313" key="2">
    <source>
        <dbReference type="Proteomes" id="UP001149400"/>
    </source>
</evidence>
<evidence type="ECO:0000313" key="1">
    <source>
        <dbReference type="EMBL" id="MDD1792406.1"/>
    </source>
</evidence>
<protein>
    <submittedName>
        <fullName evidence="1">YfcL family protein</fullName>
    </submittedName>
</protein>
<keyword evidence="2" id="KW-1185">Reference proteome</keyword>
<sequence>MIQDYEEKILDLIDAMVETASDDELFASGYLRGHISLAAADCEQDGIDCIDMLKQRVDGSLKDNANELTPADQVLVANLWSNLQTQASSVA</sequence>
<dbReference type="Pfam" id="PF08891">
    <property type="entry name" value="YfcL"/>
    <property type="match status" value="1"/>
</dbReference>
<dbReference type="RefSeq" id="WP_274163322.1">
    <property type="nucleotide sequence ID" value="NZ_JAJUBC010000004.1"/>
</dbReference>